<accession>D5EI67</accession>
<gene>
    <name evidence="1" type="ordered locus">Caka_3094</name>
</gene>
<dbReference type="EMBL" id="CP001998">
    <property type="protein sequence ID" value="ADE56107.1"/>
    <property type="molecule type" value="Genomic_DNA"/>
</dbReference>
<dbReference type="Proteomes" id="UP000000925">
    <property type="component" value="Chromosome"/>
</dbReference>
<evidence type="ECO:0000313" key="1">
    <source>
        <dbReference type="EMBL" id="ADE56107.1"/>
    </source>
</evidence>
<keyword evidence="2" id="KW-1185">Reference proteome</keyword>
<dbReference type="RefSeq" id="WP_013044823.1">
    <property type="nucleotide sequence ID" value="NC_014008.1"/>
</dbReference>
<evidence type="ECO:0000313" key="2">
    <source>
        <dbReference type="Proteomes" id="UP000000925"/>
    </source>
</evidence>
<sequence length="238" mass="26961">MQIQTKAALITSSVFVILLLSLRVYPILADDKELLFTPIQQDDPTAYRELLQILRSEEKDLTLTPELEEKVESALEAPQLVDFLAALGIIKKLKENEAALPPAWEDSEFLSARLIEALKNDVHYLYQSAQEDSNLTRQIQLTNMNDSAFMNKADYLKLRILEIFTYQETKTFNTLWKRIEEFEANPSQGIQIEVDPGEFGFDNFFGKILLASVSPSLPRTVETINQIGSNQASGDNSE</sequence>
<proteinExistence type="predicted"/>
<protein>
    <submittedName>
        <fullName evidence="1">Uncharacterized protein</fullName>
    </submittedName>
</protein>
<reference evidence="1 2" key="1">
    <citation type="journal article" date="2010" name="Stand. Genomic Sci.">
        <title>Complete genome sequence of Coraliomargarita akajimensis type strain (04OKA010-24).</title>
        <authorList>
            <person name="Mavromatis K."/>
            <person name="Abt B."/>
            <person name="Brambilla E."/>
            <person name="Lapidus A."/>
            <person name="Copeland A."/>
            <person name="Deshpande S."/>
            <person name="Nolan M."/>
            <person name="Lucas S."/>
            <person name="Tice H."/>
            <person name="Cheng J.F."/>
            <person name="Han C."/>
            <person name="Detter J.C."/>
            <person name="Woyke T."/>
            <person name="Goodwin L."/>
            <person name="Pitluck S."/>
            <person name="Held B."/>
            <person name="Brettin T."/>
            <person name="Tapia R."/>
            <person name="Ivanova N."/>
            <person name="Mikhailova N."/>
            <person name="Pati A."/>
            <person name="Liolios K."/>
            <person name="Chen A."/>
            <person name="Palaniappan K."/>
            <person name="Land M."/>
            <person name="Hauser L."/>
            <person name="Chang Y.J."/>
            <person name="Jeffries C.D."/>
            <person name="Rohde M."/>
            <person name="Goker M."/>
            <person name="Bristow J."/>
            <person name="Eisen J.A."/>
            <person name="Markowitz V."/>
            <person name="Hugenholtz P."/>
            <person name="Klenk H.P."/>
            <person name="Kyrpides N.C."/>
        </authorList>
    </citation>
    <scope>NUCLEOTIDE SEQUENCE [LARGE SCALE GENOMIC DNA]</scope>
    <source>
        <strain evidence="2">DSM 45221 / IAM 15411 / JCM 23193 / KCTC 12865</strain>
    </source>
</reference>
<organism evidence="1 2">
    <name type="scientific">Coraliomargarita akajimensis (strain DSM 45221 / IAM 15411 / JCM 23193 / KCTC 12865 / 04OKA010-24)</name>
    <dbReference type="NCBI Taxonomy" id="583355"/>
    <lineage>
        <taxon>Bacteria</taxon>
        <taxon>Pseudomonadati</taxon>
        <taxon>Verrucomicrobiota</taxon>
        <taxon>Opitutia</taxon>
        <taxon>Puniceicoccales</taxon>
        <taxon>Coraliomargaritaceae</taxon>
        <taxon>Coraliomargarita</taxon>
    </lineage>
</organism>
<name>D5EI67_CORAD</name>
<dbReference type="AlphaFoldDB" id="D5EI67"/>
<dbReference type="STRING" id="583355.Caka_3094"/>
<dbReference type="HOGENOM" id="CLU_1164314_0_0_0"/>
<dbReference type="KEGG" id="caa:Caka_3094"/>